<organism evidence="4 5">
    <name type="scientific">Thamnocephalis sphaerospora</name>
    <dbReference type="NCBI Taxonomy" id="78915"/>
    <lineage>
        <taxon>Eukaryota</taxon>
        <taxon>Fungi</taxon>
        <taxon>Fungi incertae sedis</taxon>
        <taxon>Zoopagomycota</taxon>
        <taxon>Zoopagomycotina</taxon>
        <taxon>Zoopagomycetes</taxon>
        <taxon>Zoopagales</taxon>
        <taxon>Sigmoideomycetaceae</taxon>
        <taxon>Thamnocephalis</taxon>
    </lineage>
</organism>
<evidence type="ECO:0000313" key="5">
    <source>
        <dbReference type="Proteomes" id="UP000271241"/>
    </source>
</evidence>
<sequence length="231" mass="26552">MSSVARALNDEEVKKEMDKMCLFIRHEAMEKARELMAKADEDFTIEKGKIVQQESKQIEATAQRKTKQVEVQKKIARSNLVNKARLRTLAERENLLNELFETVREKLYHIPDDREKYRVLIKDLLLQGFLQLMEEEVSITCREADSTLVQDAIDEAKAEYEKMVQRRISPVLDPDNHLPKTSAGGVIIHALGGRIKCANTLESRLELLADLMLPDIRILLFGPSPSRKFYS</sequence>
<evidence type="ECO:0000256" key="2">
    <source>
        <dbReference type="ARBA" id="ARBA00022448"/>
    </source>
</evidence>
<protein>
    <submittedName>
        <fullName evidence="4">ATPase, V1/A1 complex, subunit E</fullName>
    </submittedName>
</protein>
<dbReference type="PANTHER" id="PTHR45715">
    <property type="entry name" value="ATPASE H+-TRANSPORTING V1 SUBUNIT E1A-RELATED"/>
    <property type="match status" value="1"/>
</dbReference>
<accession>A0A4P9XTF0</accession>
<dbReference type="EMBL" id="KZ992515">
    <property type="protein sequence ID" value="RKP09416.1"/>
    <property type="molecule type" value="Genomic_DNA"/>
</dbReference>
<dbReference type="Gene3D" id="3.30.2320.30">
    <property type="entry name" value="ATP synthase, E subunit, C-terminal"/>
    <property type="match status" value="1"/>
</dbReference>
<keyword evidence="3" id="KW-0406">Ion transport</keyword>
<keyword evidence="2" id="KW-0813">Transport</keyword>
<keyword evidence="5" id="KW-1185">Reference proteome</keyword>
<dbReference type="AlphaFoldDB" id="A0A4P9XTF0"/>
<gene>
    <name evidence="4" type="ORF">THASP1DRAFT_28790</name>
</gene>
<evidence type="ECO:0000256" key="3">
    <source>
        <dbReference type="ARBA" id="ARBA00023065"/>
    </source>
</evidence>
<proteinExistence type="inferred from homology"/>
<dbReference type="InterPro" id="IPR038495">
    <property type="entry name" value="ATPase_E_C"/>
</dbReference>
<dbReference type="SUPFAM" id="SSF160527">
    <property type="entry name" value="V-type ATPase subunit E-like"/>
    <property type="match status" value="1"/>
</dbReference>
<comment type="similarity">
    <text evidence="1">Belongs to the V-ATPase E subunit family.</text>
</comment>
<evidence type="ECO:0000256" key="1">
    <source>
        <dbReference type="ARBA" id="ARBA00005901"/>
    </source>
</evidence>
<name>A0A4P9XTF0_9FUNG</name>
<dbReference type="HAMAP" id="MF_00311">
    <property type="entry name" value="ATP_synth_E_arch"/>
    <property type="match status" value="1"/>
</dbReference>
<dbReference type="Proteomes" id="UP000271241">
    <property type="component" value="Unassembled WGS sequence"/>
</dbReference>
<dbReference type="Gene3D" id="6.10.250.1620">
    <property type="match status" value="1"/>
</dbReference>
<dbReference type="InterPro" id="IPR002842">
    <property type="entry name" value="ATPase_V1_Esu"/>
</dbReference>
<reference evidence="5" key="1">
    <citation type="journal article" date="2018" name="Nat. Microbiol.">
        <title>Leveraging single-cell genomics to expand the fungal tree of life.</title>
        <authorList>
            <person name="Ahrendt S.R."/>
            <person name="Quandt C.A."/>
            <person name="Ciobanu D."/>
            <person name="Clum A."/>
            <person name="Salamov A."/>
            <person name="Andreopoulos B."/>
            <person name="Cheng J.F."/>
            <person name="Woyke T."/>
            <person name="Pelin A."/>
            <person name="Henrissat B."/>
            <person name="Reynolds N.K."/>
            <person name="Benny G.L."/>
            <person name="Smith M.E."/>
            <person name="James T.Y."/>
            <person name="Grigoriev I.V."/>
        </authorList>
    </citation>
    <scope>NUCLEOTIDE SEQUENCE [LARGE SCALE GENOMIC DNA]</scope>
    <source>
        <strain evidence="5">RSA 1356</strain>
    </source>
</reference>
<dbReference type="GO" id="GO:0046961">
    <property type="term" value="F:proton-transporting ATPase activity, rotational mechanism"/>
    <property type="evidence" value="ECO:0007669"/>
    <property type="project" value="InterPro"/>
</dbReference>
<dbReference type="STRING" id="78915.A0A4P9XTF0"/>
<dbReference type="GO" id="GO:0033178">
    <property type="term" value="C:proton-transporting two-sector ATPase complex, catalytic domain"/>
    <property type="evidence" value="ECO:0007669"/>
    <property type="project" value="InterPro"/>
</dbReference>
<evidence type="ECO:0000313" key="4">
    <source>
        <dbReference type="EMBL" id="RKP09416.1"/>
    </source>
</evidence>
<dbReference type="OrthoDB" id="10263003at2759"/>
<dbReference type="Pfam" id="PF01991">
    <property type="entry name" value="vATP-synt_E"/>
    <property type="match status" value="1"/>
</dbReference>